<dbReference type="PANTHER" id="PTHR33309">
    <property type="entry name" value="KERATIN, ULTRA HIGH-SULFUR MATRIX PROTEIN-LIKE"/>
    <property type="match status" value="1"/>
</dbReference>
<organism evidence="2 3">
    <name type="scientific">Porites evermanni</name>
    <dbReference type="NCBI Taxonomy" id="104178"/>
    <lineage>
        <taxon>Eukaryota</taxon>
        <taxon>Metazoa</taxon>
        <taxon>Cnidaria</taxon>
        <taxon>Anthozoa</taxon>
        <taxon>Hexacorallia</taxon>
        <taxon>Scleractinia</taxon>
        <taxon>Fungiina</taxon>
        <taxon>Poritidae</taxon>
        <taxon>Porites</taxon>
    </lineage>
</organism>
<proteinExistence type="predicted"/>
<evidence type="ECO:0000256" key="1">
    <source>
        <dbReference type="SAM" id="MobiDB-lite"/>
    </source>
</evidence>
<dbReference type="EMBL" id="CALNXI010000249">
    <property type="protein sequence ID" value="CAH3023163.1"/>
    <property type="molecule type" value="Genomic_DNA"/>
</dbReference>
<accession>A0ABN8M3P5</accession>
<sequence>MYWSKDHDLLLVREVLIVDPYSQSKGSRERAKLWEEIALNLSAVSEPRFLVSMRSVRDHVNLVLIKKHKRKVAEERRACGIAVDEPSEFDAAIEKIRKKAEAAERDQQMTSEGKKANAEKEKKQVEDIRAYSILTFSNF</sequence>
<feature type="region of interest" description="Disordered" evidence="1">
    <location>
        <begin position="100"/>
        <end position="123"/>
    </location>
</feature>
<keyword evidence="3" id="KW-1185">Reference proteome</keyword>
<dbReference type="PANTHER" id="PTHR33309:SF1">
    <property type="entry name" value="MYB_SANT-LIKE DNA-BINDING DOMAIN-CONTAINING PROTEIN"/>
    <property type="match status" value="1"/>
</dbReference>
<evidence type="ECO:0000313" key="3">
    <source>
        <dbReference type="Proteomes" id="UP001159427"/>
    </source>
</evidence>
<evidence type="ECO:0008006" key="4">
    <source>
        <dbReference type="Google" id="ProtNLM"/>
    </source>
</evidence>
<evidence type="ECO:0000313" key="2">
    <source>
        <dbReference type="EMBL" id="CAH3023163.1"/>
    </source>
</evidence>
<comment type="caution">
    <text evidence="2">The sequence shown here is derived from an EMBL/GenBank/DDBJ whole genome shotgun (WGS) entry which is preliminary data.</text>
</comment>
<reference evidence="2 3" key="1">
    <citation type="submission" date="2022-05" db="EMBL/GenBank/DDBJ databases">
        <authorList>
            <consortium name="Genoscope - CEA"/>
            <person name="William W."/>
        </authorList>
    </citation>
    <scope>NUCLEOTIDE SEQUENCE [LARGE SCALE GENOMIC DNA]</scope>
</reference>
<dbReference type="Proteomes" id="UP001159427">
    <property type="component" value="Unassembled WGS sequence"/>
</dbReference>
<name>A0ABN8M3P5_9CNID</name>
<gene>
    <name evidence="2" type="ORF">PEVE_00018283</name>
</gene>
<protein>
    <recommendedName>
        <fullName evidence="4">MADF domain-containing protein</fullName>
    </recommendedName>
</protein>